<evidence type="ECO:0000256" key="6">
    <source>
        <dbReference type="ARBA" id="ARBA00022741"/>
    </source>
</evidence>
<dbReference type="GO" id="GO:0042292">
    <property type="term" value="F:URM1 activating enzyme activity"/>
    <property type="evidence" value="ECO:0007669"/>
    <property type="project" value="TreeGrafter"/>
</dbReference>
<keyword evidence="3 12" id="KW-0808">Transferase</keyword>
<dbReference type="SMART" id="SM00450">
    <property type="entry name" value="RHOD"/>
    <property type="match status" value="1"/>
</dbReference>
<keyword evidence="5" id="KW-0479">Metal-binding</keyword>
<evidence type="ECO:0000313" key="13">
    <source>
        <dbReference type="Proteomes" id="UP000311919"/>
    </source>
</evidence>
<keyword evidence="12" id="KW-0548">Nucleotidyltransferase</keyword>
<sequence>VTNLQYLHIHFQMEKCDLTSAEISRYSRQLILPQFGVSGQLKLRSARVLIVGCGGLGCPAAVYLTAAGVGTIGLVDDDKVELNNLHRQIAHSESTINMSKVHSLADRCMRLNSTVNIQIHEIHLDNTNALDIIKKYDVIMDCSDNLATRYLVNEACAVTGPKPLVSGSALRLEGQMTVYLTKRILSTGEMLSPNKLPPESRAPCFRCIYPVPPPKGSVHGCSEAGVFGVVPGIIGTMQAAEVIKLLTGIGDVHTGKLFLLDVERNLTRSVKLRGPRPNCPVCESSELNIDKPLTNYVLFCGAPSCDKPRTMNMVMNAHRITVQQLKNYIDSELSHLLIDVRPKVEFDICHLKSSINVPLSELFRDSVISEIRQIMDTKISKGAVLPFPVILLCYRGNKSAEVAPLLKCALSSLRCSNSDNNFDLDVTHSLQVESKCFNAEPDSSEFIICDVAGGLLAWSLEVDPNFPIY</sequence>
<comment type="subcellular location">
    <subcellularLocation>
        <location evidence="1">Cytoplasm</location>
        <location evidence="1">Cytosol</location>
    </subcellularLocation>
</comment>
<dbReference type="GO" id="GO:0006777">
    <property type="term" value="P:Mo-molybdopterin cofactor biosynthetic process"/>
    <property type="evidence" value="ECO:0007669"/>
    <property type="project" value="UniProtKB-KW"/>
</dbReference>
<dbReference type="PROSITE" id="PS50206">
    <property type="entry name" value="RHODANESE_3"/>
    <property type="match status" value="1"/>
</dbReference>
<dbReference type="EMBL" id="SKCS01000102">
    <property type="protein sequence ID" value="TNN16883.1"/>
    <property type="molecule type" value="Genomic_DNA"/>
</dbReference>
<dbReference type="GO" id="GO:0005829">
    <property type="term" value="C:cytosol"/>
    <property type="evidence" value="ECO:0007669"/>
    <property type="project" value="UniProtKB-SubCell"/>
</dbReference>
<dbReference type="Pfam" id="PF00581">
    <property type="entry name" value="Rhodanese"/>
    <property type="match status" value="1"/>
</dbReference>
<dbReference type="InterPro" id="IPR036873">
    <property type="entry name" value="Rhodanese-like_dom_sf"/>
</dbReference>
<dbReference type="Gene3D" id="3.40.250.10">
    <property type="entry name" value="Rhodanese-like domain"/>
    <property type="match status" value="1"/>
</dbReference>
<comment type="caution">
    <text evidence="12">The sequence shown here is derived from an EMBL/GenBank/DDBJ whole genome shotgun (WGS) entry which is preliminary data.</text>
</comment>
<evidence type="ECO:0000256" key="7">
    <source>
        <dbReference type="ARBA" id="ARBA00022833"/>
    </source>
</evidence>
<dbReference type="InterPro" id="IPR028885">
    <property type="entry name" value="MOCS3/Uba4"/>
</dbReference>
<keyword evidence="6" id="KW-0547">Nucleotide-binding</keyword>
<dbReference type="GO" id="GO:0005524">
    <property type="term" value="F:ATP binding"/>
    <property type="evidence" value="ECO:0007669"/>
    <property type="project" value="UniProtKB-KW"/>
</dbReference>
<evidence type="ECO:0000256" key="5">
    <source>
        <dbReference type="ARBA" id="ARBA00022723"/>
    </source>
</evidence>
<organism evidence="12 13">
    <name type="scientific">Schistosoma japonicum</name>
    <name type="common">Blood fluke</name>
    <dbReference type="NCBI Taxonomy" id="6182"/>
    <lineage>
        <taxon>Eukaryota</taxon>
        <taxon>Metazoa</taxon>
        <taxon>Spiralia</taxon>
        <taxon>Lophotrochozoa</taxon>
        <taxon>Platyhelminthes</taxon>
        <taxon>Trematoda</taxon>
        <taxon>Digenea</taxon>
        <taxon>Strigeidida</taxon>
        <taxon>Schistosomatoidea</taxon>
        <taxon>Schistosomatidae</taxon>
        <taxon>Schistosoma</taxon>
    </lineage>
</organism>
<dbReference type="GO" id="GO:0046872">
    <property type="term" value="F:metal ion binding"/>
    <property type="evidence" value="ECO:0007669"/>
    <property type="project" value="UniProtKB-KW"/>
</dbReference>
<evidence type="ECO:0000256" key="9">
    <source>
        <dbReference type="ARBA" id="ARBA00023150"/>
    </source>
</evidence>
<dbReference type="CDD" id="cd00757">
    <property type="entry name" value="ThiF_MoeB_HesA_family"/>
    <property type="match status" value="1"/>
</dbReference>
<dbReference type="InterPro" id="IPR035985">
    <property type="entry name" value="Ubiquitin-activating_enz"/>
</dbReference>
<feature type="domain" description="Rhodanese" evidence="11">
    <location>
        <begin position="335"/>
        <end position="467"/>
    </location>
</feature>
<dbReference type="Proteomes" id="UP000311919">
    <property type="component" value="Unassembled WGS sequence"/>
</dbReference>
<dbReference type="HAMAP" id="MF_03049">
    <property type="entry name" value="MOCS3_Uba4"/>
    <property type="match status" value="1"/>
</dbReference>
<evidence type="ECO:0000313" key="12">
    <source>
        <dbReference type="EMBL" id="TNN16883.1"/>
    </source>
</evidence>
<dbReference type="InterPro" id="IPR045886">
    <property type="entry name" value="ThiF/MoeB/HesA"/>
</dbReference>
<accession>A0A4Z2DK53</accession>
<dbReference type="NCBIfam" id="NF004281">
    <property type="entry name" value="PRK05690.1"/>
    <property type="match status" value="1"/>
</dbReference>
<dbReference type="SUPFAM" id="SSF69572">
    <property type="entry name" value="Activating enzymes of the ubiquitin-like proteins"/>
    <property type="match status" value="1"/>
</dbReference>
<dbReference type="FunFam" id="3.40.50.720:FF:000033">
    <property type="entry name" value="Adenylyltransferase and sulfurtransferase MOCS3"/>
    <property type="match status" value="1"/>
</dbReference>
<evidence type="ECO:0000256" key="3">
    <source>
        <dbReference type="ARBA" id="ARBA00022679"/>
    </source>
</evidence>
<proteinExistence type="inferred from homology"/>
<dbReference type="InterPro" id="IPR001763">
    <property type="entry name" value="Rhodanese-like_dom"/>
</dbReference>
<protein>
    <submittedName>
        <fullName evidence="12">Adenylyltransferase and sulfurtransferase MOCS3 isoform 5</fullName>
    </submittedName>
</protein>
<dbReference type="PANTHER" id="PTHR10953">
    <property type="entry name" value="UBIQUITIN-ACTIVATING ENZYME E1"/>
    <property type="match status" value="1"/>
</dbReference>
<evidence type="ECO:0000256" key="2">
    <source>
        <dbReference type="ARBA" id="ARBA00022490"/>
    </source>
</evidence>
<evidence type="ECO:0000256" key="10">
    <source>
        <dbReference type="ARBA" id="ARBA00023268"/>
    </source>
</evidence>
<dbReference type="GO" id="GO:0002143">
    <property type="term" value="P:tRNA wobble position uridine thiolation"/>
    <property type="evidence" value="ECO:0007669"/>
    <property type="project" value="InterPro"/>
</dbReference>
<dbReference type="OrthoDB" id="10261062at2759"/>
<keyword evidence="7" id="KW-0862">Zinc</keyword>
<reference evidence="12 13" key="1">
    <citation type="submission" date="2019-03" db="EMBL/GenBank/DDBJ databases">
        <title>An improved genome assembly of the fluke Schistosoma japonicum.</title>
        <authorList>
            <person name="Hu W."/>
            <person name="Luo F."/>
            <person name="Yin M."/>
            <person name="Mo X."/>
            <person name="Sun C."/>
            <person name="Wu Q."/>
            <person name="Zhu B."/>
            <person name="Xiang M."/>
            <person name="Wang J."/>
            <person name="Wang Y."/>
            <person name="Zhang T."/>
            <person name="Xu B."/>
            <person name="Zheng H."/>
            <person name="Feng Z."/>
        </authorList>
    </citation>
    <scope>NUCLEOTIDE SEQUENCE [LARGE SCALE GENOMIC DNA]</scope>
    <source>
        <strain evidence="12">HuSjv2</strain>
        <tissue evidence="12">Worms</tissue>
    </source>
</reference>
<evidence type="ECO:0000259" key="11">
    <source>
        <dbReference type="PROSITE" id="PS50206"/>
    </source>
</evidence>
<evidence type="ECO:0000256" key="4">
    <source>
        <dbReference type="ARBA" id="ARBA00022694"/>
    </source>
</evidence>
<dbReference type="Gene3D" id="3.40.50.720">
    <property type="entry name" value="NAD(P)-binding Rossmann-like Domain"/>
    <property type="match status" value="1"/>
</dbReference>
<keyword evidence="13" id="KW-1185">Reference proteome</keyword>
<dbReference type="GO" id="GO:0004792">
    <property type="term" value="F:thiosulfate-cyanide sulfurtransferase activity"/>
    <property type="evidence" value="ECO:0007669"/>
    <property type="project" value="TreeGrafter"/>
</dbReference>
<dbReference type="Pfam" id="PF00899">
    <property type="entry name" value="ThiF"/>
    <property type="match status" value="1"/>
</dbReference>
<evidence type="ECO:0000256" key="8">
    <source>
        <dbReference type="ARBA" id="ARBA00022840"/>
    </source>
</evidence>
<keyword evidence="9" id="KW-0501">Molybdenum cofactor biosynthesis</keyword>
<keyword evidence="4" id="KW-0819">tRNA processing</keyword>
<name>A0A4Z2DK53_SCHJA</name>
<dbReference type="GO" id="GO:0032447">
    <property type="term" value="P:protein urmylation"/>
    <property type="evidence" value="ECO:0007669"/>
    <property type="project" value="TreeGrafter"/>
</dbReference>
<dbReference type="GO" id="GO:0070566">
    <property type="term" value="F:adenylyltransferase activity"/>
    <property type="evidence" value="ECO:0007669"/>
    <property type="project" value="InterPro"/>
</dbReference>
<feature type="non-terminal residue" evidence="12">
    <location>
        <position position="1"/>
    </location>
</feature>
<dbReference type="PANTHER" id="PTHR10953:SF102">
    <property type="entry name" value="ADENYLYLTRANSFERASE AND SULFURTRANSFERASE MOCS3"/>
    <property type="match status" value="1"/>
</dbReference>
<gene>
    <name evidence="12" type="ORF">EWB00_000093</name>
</gene>
<dbReference type="AlphaFoldDB" id="A0A4Z2DK53"/>
<evidence type="ECO:0000256" key="1">
    <source>
        <dbReference type="ARBA" id="ARBA00004514"/>
    </source>
</evidence>
<keyword evidence="8" id="KW-0067">ATP-binding</keyword>
<dbReference type="InterPro" id="IPR000594">
    <property type="entry name" value="ThiF_NAD_FAD-bd"/>
</dbReference>
<keyword evidence="10" id="KW-0511">Multifunctional enzyme</keyword>
<keyword evidence="2" id="KW-0963">Cytoplasm</keyword>